<dbReference type="PANTHER" id="PTHR11817">
    <property type="entry name" value="PYRUVATE KINASE"/>
    <property type="match status" value="1"/>
</dbReference>
<keyword evidence="5" id="KW-0479">Metal-binding</keyword>
<evidence type="ECO:0000256" key="6">
    <source>
        <dbReference type="ARBA" id="ARBA00022741"/>
    </source>
</evidence>
<comment type="pathway">
    <text evidence="1">Carbohydrate degradation; glycolysis; pyruvate from D-glyceraldehyde 3-phosphate: step 5/5.</text>
</comment>
<gene>
    <name evidence="13" type="ORF">FGG15_15255</name>
</gene>
<evidence type="ECO:0000313" key="14">
    <source>
        <dbReference type="Proteomes" id="UP000751614"/>
    </source>
</evidence>
<keyword evidence="10" id="KW-0324">Glycolysis</keyword>
<evidence type="ECO:0000256" key="9">
    <source>
        <dbReference type="ARBA" id="ARBA00022842"/>
    </source>
</evidence>
<comment type="caution">
    <text evidence="13">The sequence shown here is derived from an EMBL/GenBank/DDBJ whole genome shotgun (WGS) entry which is preliminary data.</text>
</comment>
<accession>A0ABY2WL03</accession>
<keyword evidence="8" id="KW-0067">ATP-binding</keyword>
<reference evidence="13 14" key="1">
    <citation type="submission" date="2019-05" db="EMBL/GenBank/DDBJ databases">
        <title>Flagellimonas sp. AsT0115, sp. nov., isolated from a marine red algae, Asparagopsis taxiformis.</title>
        <authorList>
            <person name="Kim J."/>
            <person name="Jeong S.E."/>
            <person name="Jeon C.O."/>
        </authorList>
    </citation>
    <scope>NUCLEOTIDE SEQUENCE [LARGE SCALE GENOMIC DNA]</scope>
    <source>
        <strain evidence="13 14">AsT0115</strain>
    </source>
</reference>
<comment type="similarity">
    <text evidence="2">Belongs to the pyruvate kinase family.</text>
</comment>
<keyword evidence="6" id="KW-0547">Nucleotide-binding</keyword>
<dbReference type="InterPro" id="IPR040442">
    <property type="entry name" value="Pyrv_kinase-like_dom_sf"/>
</dbReference>
<evidence type="ECO:0000256" key="7">
    <source>
        <dbReference type="ARBA" id="ARBA00022777"/>
    </source>
</evidence>
<evidence type="ECO:0000256" key="5">
    <source>
        <dbReference type="ARBA" id="ARBA00022723"/>
    </source>
</evidence>
<dbReference type="EC" id="2.7.1.40" evidence="3"/>
<evidence type="ECO:0000256" key="4">
    <source>
        <dbReference type="ARBA" id="ARBA00022679"/>
    </source>
</evidence>
<keyword evidence="11" id="KW-0670">Pyruvate</keyword>
<feature type="domain" description="Pyruvate kinase barrel" evidence="12">
    <location>
        <begin position="130"/>
        <end position="217"/>
    </location>
</feature>
<organism evidence="13 14">
    <name type="scientific">Flagellimonas algicola</name>
    <dbReference type="NCBI Taxonomy" id="2583815"/>
    <lineage>
        <taxon>Bacteria</taxon>
        <taxon>Pseudomonadati</taxon>
        <taxon>Bacteroidota</taxon>
        <taxon>Flavobacteriia</taxon>
        <taxon>Flavobacteriales</taxon>
        <taxon>Flavobacteriaceae</taxon>
        <taxon>Flagellimonas</taxon>
    </lineage>
</organism>
<protein>
    <recommendedName>
        <fullName evidence="3">pyruvate kinase</fullName>
        <ecNumber evidence="3">2.7.1.40</ecNumber>
    </recommendedName>
</protein>
<dbReference type="InterPro" id="IPR011037">
    <property type="entry name" value="Pyrv_Knase-like_insert_dom_sf"/>
</dbReference>
<keyword evidence="7" id="KW-0418">Kinase</keyword>
<evidence type="ECO:0000256" key="11">
    <source>
        <dbReference type="ARBA" id="ARBA00023317"/>
    </source>
</evidence>
<dbReference type="SUPFAM" id="SSF51621">
    <property type="entry name" value="Phosphoenolpyruvate/pyruvate domain"/>
    <property type="match status" value="1"/>
</dbReference>
<keyword evidence="4" id="KW-0808">Transferase</keyword>
<feature type="domain" description="Pyruvate kinase barrel" evidence="12">
    <location>
        <begin position="322"/>
        <end position="569"/>
    </location>
</feature>
<evidence type="ECO:0000256" key="1">
    <source>
        <dbReference type="ARBA" id="ARBA00004997"/>
    </source>
</evidence>
<name>A0ABY2WL03_9FLAO</name>
<sequence length="605" mass="67599">MNIDPEKLPSIAKRLEDIIENCAANERDNETLLKEVCETYRESAKNLLHYSTFRTYDLRSIQKKLKRLGLSRFANAEGNILGSLTNAHNLIRLMGQPSKEYPLPALGIGQGKKKLRKHTNALFPTPKKSRRVRIMVTQPTESAHDYNKVLEMVKNGMNCARINCAHDNPDIWKAIADNVRKASAECGTDVKIAMDLAGPKIRTGFLGLGPKVLKFKPKRSVLGIVETPAQIRLVPEDNKSIDPTAIPIASDWLSLLRVGDKFILKDTRGKKRKLVVHKLEEGKALLHCKRTVYLETGTRLQPQRESIPVGVIGELPVTDKFIELHTGNLLAVTANEKQGKLPQFNEEGKQIHVGSIPCLPSKVVSKAKKGEPILFDDGKIEGVITEVRKDHFMVRIVKAKENGARLKAEKGINFPTLDMGLSGLTDKDREDLKFVAKYADIVNFSFVNTAEDVDELLDQLEQLGSRDKVSVILKIETRFAYRNLVKILLAAMKTQFIGVMIARGDLALEVGWKNMGKVQEEILSFCSAAHIPVVWATQVLEGLAKSGLPSRSEITDITSSLRAECVMLNKGPYINEAIVLLDEMLRGMEKLHSKKEGMWPKIDWL</sequence>
<dbReference type="InterPro" id="IPR015806">
    <property type="entry name" value="Pyrv_Knase_insert_dom_sf"/>
</dbReference>
<evidence type="ECO:0000256" key="3">
    <source>
        <dbReference type="ARBA" id="ARBA00012142"/>
    </source>
</evidence>
<keyword evidence="14" id="KW-1185">Reference proteome</keyword>
<dbReference type="Pfam" id="PF00224">
    <property type="entry name" value="PK"/>
    <property type="match status" value="2"/>
</dbReference>
<evidence type="ECO:0000256" key="8">
    <source>
        <dbReference type="ARBA" id="ARBA00022840"/>
    </source>
</evidence>
<evidence type="ECO:0000256" key="10">
    <source>
        <dbReference type="ARBA" id="ARBA00023152"/>
    </source>
</evidence>
<dbReference type="InterPro" id="IPR015793">
    <property type="entry name" value="Pyrv_Knase_brl"/>
</dbReference>
<dbReference type="InterPro" id="IPR015813">
    <property type="entry name" value="Pyrv/PenolPyrv_kinase-like_dom"/>
</dbReference>
<proteinExistence type="inferred from homology"/>
<dbReference type="Gene3D" id="3.20.20.60">
    <property type="entry name" value="Phosphoenolpyruvate-binding domains"/>
    <property type="match status" value="2"/>
</dbReference>
<dbReference type="Proteomes" id="UP000751614">
    <property type="component" value="Unassembled WGS sequence"/>
</dbReference>
<dbReference type="RefSeq" id="WP_138837752.1">
    <property type="nucleotide sequence ID" value="NZ_VCNI01000002.1"/>
</dbReference>
<evidence type="ECO:0000256" key="2">
    <source>
        <dbReference type="ARBA" id="ARBA00008663"/>
    </source>
</evidence>
<keyword evidence="9" id="KW-0460">Magnesium</keyword>
<dbReference type="NCBIfam" id="NF011314">
    <property type="entry name" value="PRK14725.1"/>
    <property type="match status" value="1"/>
</dbReference>
<dbReference type="EMBL" id="VCNI01000002">
    <property type="protein sequence ID" value="TMU55523.1"/>
    <property type="molecule type" value="Genomic_DNA"/>
</dbReference>
<dbReference type="Gene3D" id="2.40.33.10">
    <property type="entry name" value="PK beta-barrel domain-like"/>
    <property type="match status" value="2"/>
</dbReference>
<dbReference type="SUPFAM" id="SSF50800">
    <property type="entry name" value="PK beta-barrel domain-like"/>
    <property type="match status" value="1"/>
</dbReference>
<evidence type="ECO:0000259" key="12">
    <source>
        <dbReference type="Pfam" id="PF00224"/>
    </source>
</evidence>
<evidence type="ECO:0000313" key="13">
    <source>
        <dbReference type="EMBL" id="TMU55523.1"/>
    </source>
</evidence>
<dbReference type="InterPro" id="IPR001697">
    <property type="entry name" value="Pyr_Knase"/>
</dbReference>